<name>A0ABN2KLZ7_9MICO</name>
<evidence type="ECO:0000256" key="1">
    <source>
        <dbReference type="SAM" id="Coils"/>
    </source>
</evidence>
<accession>A0ABN2KLZ7</accession>
<dbReference type="EMBL" id="BAAANH010000003">
    <property type="protein sequence ID" value="GAA1759898.1"/>
    <property type="molecule type" value="Genomic_DNA"/>
</dbReference>
<evidence type="ECO:0000313" key="3">
    <source>
        <dbReference type="EMBL" id="GAA1759898.1"/>
    </source>
</evidence>
<dbReference type="Proteomes" id="UP001500506">
    <property type="component" value="Unassembled WGS sequence"/>
</dbReference>
<proteinExistence type="predicted"/>
<keyword evidence="2" id="KW-0812">Transmembrane</keyword>
<keyword evidence="2" id="KW-1133">Transmembrane helix</keyword>
<protein>
    <submittedName>
        <fullName evidence="3">Uncharacterized protein</fullName>
    </submittedName>
</protein>
<keyword evidence="2" id="KW-0472">Membrane</keyword>
<feature type="transmembrane region" description="Helical" evidence="2">
    <location>
        <begin position="142"/>
        <end position="163"/>
    </location>
</feature>
<evidence type="ECO:0000313" key="4">
    <source>
        <dbReference type="Proteomes" id="UP001500506"/>
    </source>
</evidence>
<feature type="coiled-coil region" evidence="1">
    <location>
        <begin position="101"/>
        <end position="128"/>
    </location>
</feature>
<sequence length="172" mass="19259">MTFDNEDAVARALEVASLRDLSKEKRVELAAMLPDIPEPLRFRLYDIVPDFRATELAAVDAYERTYAAGLDADDKNQERLHASLGRTRDIIEGKLARDGLSEEYERYLIESLKEADQLEAEKDTENKAFISNQARETRRGMLLLQLGVPIVTAIVVVGAEAILGRGVPRSTR</sequence>
<dbReference type="RefSeq" id="WP_232499960.1">
    <property type="nucleotide sequence ID" value="NZ_BAAANH010000003.1"/>
</dbReference>
<gene>
    <name evidence="3" type="ORF">GCM10009747_18690</name>
</gene>
<keyword evidence="4" id="KW-1185">Reference proteome</keyword>
<keyword evidence="1" id="KW-0175">Coiled coil</keyword>
<reference evidence="3 4" key="1">
    <citation type="journal article" date="2019" name="Int. J. Syst. Evol. Microbiol.">
        <title>The Global Catalogue of Microorganisms (GCM) 10K type strain sequencing project: providing services to taxonomists for standard genome sequencing and annotation.</title>
        <authorList>
            <consortium name="The Broad Institute Genomics Platform"/>
            <consortium name="The Broad Institute Genome Sequencing Center for Infectious Disease"/>
            <person name="Wu L."/>
            <person name="Ma J."/>
        </authorList>
    </citation>
    <scope>NUCLEOTIDE SEQUENCE [LARGE SCALE GENOMIC DNA]</scope>
    <source>
        <strain evidence="3 4">JCM 14319</strain>
    </source>
</reference>
<organism evidence="3 4">
    <name type="scientific">Agromyces humatus</name>
    <dbReference type="NCBI Taxonomy" id="279573"/>
    <lineage>
        <taxon>Bacteria</taxon>
        <taxon>Bacillati</taxon>
        <taxon>Actinomycetota</taxon>
        <taxon>Actinomycetes</taxon>
        <taxon>Micrococcales</taxon>
        <taxon>Microbacteriaceae</taxon>
        <taxon>Agromyces</taxon>
    </lineage>
</organism>
<comment type="caution">
    <text evidence="3">The sequence shown here is derived from an EMBL/GenBank/DDBJ whole genome shotgun (WGS) entry which is preliminary data.</text>
</comment>
<evidence type="ECO:0000256" key="2">
    <source>
        <dbReference type="SAM" id="Phobius"/>
    </source>
</evidence>